<feature type="transmembrane region" description="Helical" evidence="8">
    <location>
        <begin position="54"/>
        <end position="79"/>
    </location>
</feature>
<evidence type="ECO:0000313" key="11">
    <source>
        <dbReference type="Proteomes" id="UP001208570"/>
    </source>
</evidence>
<keyword evidence="8" id="KW-1133">Transmembrane helix</keyword>
<dbReference type="AlphaFoldDB" id="A0AAD9J483"/>
<evidence type="ECO:0000256" key="1">
    <source>
        <dbReference type="ARBA" id="ARBA00004613"/>
    </source>
</evidence>
<dbReference type="EMBL" id="JAODUP010000615">
    <property type="protein sequence ID" value="KAK2146337.1"/>
    <property type="molecule type" value="Genomic_DNA"/>
</dbReference>
<dbReference type="InterPro" id="IPR008983">
    <property type="entry name" value="Tumour_necrosis_fac-like_dom"/>
</dbReference>
<comment type="similarity">
    <text evidence="2">Belongs to the tumor necrosis factor family.</text>
</comment>
<evidence type="ECO:0000259" key="9">
    <source>
        <dbReference type="PROSITE" id="PS50049"/>
    </source>
</evidence>
<reference evidence="10" key="1">
    <citation type="journal article" date="2023" name="Mol. Biol. Evol.">
        <title>Third-Generation Sequencing Reveals the Adaptive Role of the Epigenome in Three Deep-Sea Polychaetes.</title>
        <authorList>
            <person name="Perez M."/>
            <person name="Aroh O."/>
            <person name="Sun Y."/>
            <person name="Lan Y."/>
            <person name="Juniper S.K."/>
            <person name="Young C.R."/>
            <person name="Angers B."/>
            <person name="Qian P.Y."/>
        </authorList>
    </citation>
    <scope>NUCLEOTIDE SEQUENCE</scope>
    <source>
        <strain evidence="10">P08H-3</strain>
    </source>
</reference>
<dbReference type="InterPro" id="IPR006052">
    <property type="entry name" value="TNF_dom"/>
</dbReference>
<dbReference type="PANTHER" id="PTHR15151:SF20">
    <property type="entry name" value="TUMOR NECROSIS FACTOR LIGAND SUPERFAMILY MEMBER 12"/>
    <property type="match status" value="1"/>
</dbReference>
<dbReference type="PROSITE" id="PS50049">
    <property type="entry name" value="THD_2"/>
    <property type="match status" value="1"/>
</dbReference>
<comment type="caution">
    <text evidence="10">The sequence shown here is derived from an EMBL/GenBank/DDBJ whole genome shotgun (WGS) entry which is preliminary data.</text>
</comment>
<organism evidence="10 11">
    <name type="scientific">Paralvinella palmiformis</name>
    <dbReference type="NCBI Taxonomy" id="53620"/>
    <lineage>
        <taxon>Eukaryota</taxon>
        <taxon>Metazoa</taxon>
        <taxon>Spiralia</taxon>
        <taxon>Lophotrochozoa</taxon>
        <taxon>Annelida</taxon>
        <taxon>Polychaeta</taxon>
        <taxon>Sedentaria</taxon>
        <taxon>Canalipalpata</taxon>
        <taxon>Terebellida</taxon>
        <taxon>Terebelliformia</taxon>
        <taxon>Alvinellidae</taxon>
        <taxon>Paralvinella</taxon>
    </lineage>
</organism>
<evidence type="ECO:0000256" key="6">
    <source>
        <dbReference type="ARBA" id="ARBA00023180"/>
    </source>
</evidence>
<comment type="subcellular location">
    <subcellularLocation>
        <location evidence="1">Secreted</location>
    </subcellularLocation>
</comment>
<keyword evidence="4" id="KW-0964">Secreted</keyword>
<feature type="compositionally biased region" description="Basic residues" evidence="7">
    <location>
        <begin position="150"/>
        <end position="159"/>
    </location>
</feature>
<evidence type="ECO:0000256" key="8">
    <source>
        <dbReference type="SAM" id="Phobius"/>
    </source>
</evidence>
<keyword evidence="3" id="KW-0202">Cytokine</keyword>
<dbReference type="InterPro" id="IPR051748">
    <property type="entry name" value="TNF_Ligand_Superfamily"/>
</dbReference>
<name>A0AAD9J483_9ANNE</name>
<dbReference type="Gene3D" id="2.60.120.40">
    <property type="match status" value="1"/>
</dbReference>
<dbReference type="Pfam" id="PF00229">
    <property type="entry name" value="TNF"/>
    <property type="match status" value="1"/>
</dbReference>
<evidence type="ECO:0000256" key="4">
    <source>
        <dbReference type="ARBA" id="ARBA00022525"/>
    </source>
</evidence>
<dbReference type="Proteomes" id="UP001208570">
    <property type="component" value="Unassembled WGS sequence"/>
</dbReference>
<keyword evidence="6" id="KW-0325">Glycoprotein</keyword>
<keyword evidence="5" id="KW-1015">Disulfide bond</keyword>
<dbReference type="SUPFAM" id="SSF49842">
    <property type="entry name" value="TNF-like"/>
    <property type="match status" value="1"/>
</dbReference>
<dbReference type="GO" id="GO:0005615">
    <property type="term" value="C:extracellular space"/>
    <property type="evidence" value="ECO:0007669"/>
    <property type="project" value="UniProtKB-KW"/>
</dbReference>
<proteinExistence type="inferred from homology"/>
<protein>
    <recommendedName>
        <fullName evidence="9">THD domain-containing protein</fullName>
    </recommendedName>
</protein>
<feature type="domain" description="THD" evidence="9">
    <location>
        <begin position="178"/>
        <end position="315"/>
    </location>
</feature>
<evidence type="ECO:0000256" key="3">
    <source>
        <dbReference type="ARBA" id="ARBA00022514"/>
    </source>
</evidence>
<dbReference type="PANTHER" id="PTHR15151">
    <property type="entry name" value="PROTEIN EIGER"/>
    <property type="match status" value="1"/>
</dbReference>
<evidence type="ECO:0000256" key="5">
    <source>
        <dbReference type="ARBA" id="ARBA00023157"/>
    </source>
</evidence>
<gene>
    <name evidence="10" type="ORF">LSH36_615g00029</name>
</gene>
<keyword evidence="8" id="KW-0472">Membrane</keyword>
<sequence>MALSNARETYFRVQRQTSYEESVSDAERERDIVDTQNGHKSCRNSRISDKDVKILATVSILALLFSVIAIAMVTVQWVIMKSSVETSGRILDDARNQEHISTEARFDDEVSNKPGQHGPDHILSQSPGGIIEPGGDCPTSQMRRGEKRSATSRRGRTRHKNCHNAFRGSATLSHNQTTAIHFQGFPPGIYHLAHADGAYVWWRPATWYRHMTGFHYNHSTGHVTIRSPGLYFIYSQMVHTENIGQTYAIVINNNVFLKCTKSTPVTDQGSTYEASCYTGGATILHRNDQIWIRGIHTSGRVTISPESTFWGLICLGTLDIEP</sequence>
<keyword evidence="11" id="KW-1185">Reference proteome</keyword>
<dbReference type="GO" id="GO:0005164">
    <property type="term" value="F:tumor necrosis factor receptor binding"/>
    <property type="evidence" value="ECO:0007669"/>
    <property type="project" value="InterPro"/>
</dbReference>
<dbReference type="GO" id="GO:0006955">
    <property type="term" value="P:immune response"/>
    <property type="evidence" value="ECO:0007669"/>
    <property type="project" value="InterPro"/>
</dbReference>
<evidence type="ECO:0000313" key="10">
    <source>
        <dbReference type="EMBL" id="KAK2146337.1"/>
    </source>
</evidence>
<feature type="region of interest" description="Disordered" evidence="7">
    <location>
        <begin position="102"/>
        <end position="159"/>
    </location>
</feature>
<evidence type="ECO:0000256" key="2">
    <source>
        <dbReference type="ARBA" id="ARBA00008670"/>
    </source>
</evidence>
<accession>A0AAD9J483</accession>
<keyword evidence="8" id="KW-0812">Transmembrane</keyword>
<evidence type="ECO:0000256" key="7">
    <source>
        <dbReference type="SAM" id="MobiDB-lite"/>
    </source>
</evidence>
<feature type="compositionally biased region" description="Basic and acidic residues" evidence="7">
    <location>
        <begin position="102"/>
        <end position="111"/>
    </location>
</feature>
<dbReference type="GO" id="GO:0005125">
    <property type="term" value="F:cytokine activity"/>
    <property type="evidence" value="ECO:0007669"/>
    <property type="project" value="UniProtKB-KW"/>
</dbReference>
<dbReference type="GO" id="GO:0016020">
    <property type="term" value="C:membrane"/>
    <property type="evidence" value="ECO:0007669"/>
    <property type="project" value="InterPro"/>
</dbReference>